<keyword evidence="2" id="KW-1185">Reference proteome</keyword>
<feature type="non-terminal residue" evidence="1">
    <location>
        <position position="1"/>
    </location>
</feature>
<evidence type="ECO:0000313" key="2">
    <source>
        <dbReference type="Proteomes" id="UP001140066"/>
    </source>
</evidence>
<dbReference type="Proteomes" id="UP001140066">
    <property type="component" value="Unassembled WGS sequence"/>
</dbReference>
<evidence type="ECO:0000313" key="1">
    <source>
        <dbReference type="EMBL" id="KAJ2765081.1"/>
    </source>
</evidence>
<comment type="caution">
    <text evidence="1">The sequence shown here is derived from an EMBL/GenBank/DDBJ whole genome shotgun (WGS) entry which is preliminary data.</text>
</comment>
<dbReference type="EMBL" id="JANBUK010004079">
    <property type="protein sequence ID" value="KAJ2765081.1"/>
    <property type="molecule type" value="Genomic_DNA"/>
</dbReference>
<sequence length="177" mass="18282">PTAPPSDTEDVTITSVVTRTSFSSTPTSTTTTTRTSPTTTPTGTQTSETSHTGRDGTSTDETKPGASDTDTNTKLPSNDGGKSLSSGAIAGIVIGALILAVGAVLGLLFWRRHKQKSQYAQKIDYAEFPEFNPSASNNGLGGRPVHTGPNASSNGVAPQPHPNAFGDPSLLRELDEA</sequence>
<accession>A0ACC1JQJ7</accession>
<proteinExistence type="predicted"/>
<gene>
    <name evidence="1" type="ORF">GGI18_006292</name>
</gene>
<protein>
    <submittedName>
        <fullName evidence="1">Uncharacterized protein</fullName>
    </submittedName>
</protein>
<reference evidence="1" key="1">
    <citation type="submission" date="2022-07" db="EMBL/GenBank/DDBJ databases">
        <title>Phylogenomic reconstructions and comparative analyses of Kickxellomycotina fungi.</title>
        <authorList>
            <person name="Reynolds N.K."/>
            <person name="Stajich J.E."/>
            <person name="Barry K."/>
            <person name="Grigoriev I.V."/>
            <person name="Crous P."/>
            <person name="Smith M.E."/>
        </authorList>
    </citation>
    <scope>NUCLEOTIDE SEQUENCE</scope>
    <source>
        <strain evidence="1">BCRC 34191</strain>
    </source>
</reference>
<name>A0ACC1JQJ7_9FUNG</name>
<organism evidence="1 2">
    <name type="scientific">Coemansia linderi</name>
    <dbReference type="NCBI Taxonomy" id="2663919"/>
    <lineage>
        <taxon>Eukaryota</taxon>
        <taxon>Fungi</taxon>
        <taxon>Fungi incertae sedis</taxon>
        <taxon>Zoopagomycota</taxon>
        <taxon>Kickxellomycotina</taxon>
        <taxon>Kickxellomycetes</taxon>
        <taxon>Kickxellales</taxon>
        <taxon>Kickxellaceae</taxon>
        <taxon>Coemansia</taxon>
    </lineage>
</organism>